<proteinExistence type="predicted"/>
<dbReference type="AlphaFoldDB" id="A0A6B0RRG6"/>
<keyword evidence="2" id="KW-1185">Reference proteome</keyword>
<gene>
    <name evidence="1" type="ORF">E5288_WYG009547</name>
</gene>
<reference evidence="1" key="1">
    <citation type="submission" date="2019-10" db="EMBL/GenBank/DDBJ databases">
        <title>The sequence and de novo assembly of the wild yak genome.</title>
        <authorList>
            <person name="Liu Y."/>
        </authorList>
    </citation>
    <scope>NUCLEOTIDE SEQUENCE [LARGE SCALE GENOMIC DNA]</scope>
    <source>
        <strain evidence="1">WY2019</strain>
    </source>
</reference>
<name>A0A6B0RRG6_9CETA</name>
<evidence type="ECO:0000313" key="2">
    <source>
        <dbReference type="Proteomes" id="UP000322234"/>
    </source>
</evidence>
<dbReference type="EMBL" id="VBQZ03000069">
    <property type="protein sequence ID" value="MXQ91277.1"/>
    <property type="molecule type" value="Genomic_DNA"/>
</dbReference>
<sequence length="74" mass="7886">MTAAAAPLEPSFRCLHTEPHCSQGIKQQLHELQSPCSKGLQSYPKSTQGRCCIRPGATGVPRLDAGATVPNRLS</sequence>
<dbReference type="Proteomes" id="UP000322234">
    <property type="component" value="Unassembled WGS sequence"/>
</dbReference>
<comment type="caution">
    <text evidence="1">The sequence shown here is derived from an EMBL/GenBank/DDBJ whole genome shotgun (WGS) entry which is preliminary data.</text>
</comment>
<organism evidence="1 2">
    <name type="scientific">Bos mutus</name>
    <name type="common">wild yak</name>
    <dbReference type="NCBI Taxonomy" id="72004"/>
    <lineage>
        <taxon>Eukaryota</taxon>
        <taxon>Metazoa</taxon>
        <taxon>Chordata</taxon>
        <taxon>Craniata</taxon>
        <taxon>Vertebrata</taxon>
        <taxon>Euteleostomi</taxon>
        <taxon>Mammalia</taxon>
        <taxon>Eutheria</taxon>
        <taxon>Laurasiatheria</taxon>
        <taxon>Artiodactyla</taxon>
        <taxon>Ruminantia</taxon>
        <taxon>Pecora</taxon>
        <taxon>Bovidae</taxon>
        <taxon>Bovinae</taxon>
        <taxon>Bos</taxon>
    </lineage>
</organism>
<accession>A0A6B0RRG6</accession>
<protein>
    <submittedName>
        <fullName evidence="1">Uncharacterized protein</fullName>
    </submittedName>
</protein>
<evidence type="ECO:0000313" key="1">
    <source>
        <dbReference type="EMBL" id="MXQ91277.1"/>
    </source>
</evidence>